<proteinExistence type="predicted"/>
<accession>A0ABW6T0Z6</accession>
<keyword evidence="2" id="KW-0808">Transferase</keyword>
<organism evidence="2 3">
    <name type="scientific">Microtetraspora malaysiensis</name>
    <dbReference type="NCBI Taxonomy" id="161358"/>
    <lineage>
        <taxon>Bacteria</taxon>
        <taxon>Bacillati</taxon>
        <taxon>Actinomycetota</taxon>
        <taxon>Actinomycetes</taxon>
        <taxon>Streptosporangiales</taxon>
        <taxon>Streptosporangiaceae</taxon>
        <taxon>Microtetraspora</taxon>
    </lineage>
</organism>
<dbReference type="InterPro" id="IPR011009">
    <property type="entry name" value="Kinase-like_dom_sf"/>
</dbReference>
<dbReference type="EMBL" id="JBIASD010000037">
    <property type="protein sequence ID" value="MFF3670944.1"/>
    <property type="molecule type" value="Genomic_DNA"/>
</dbReference>
<dbReference type="RefSeq" id="WP_387417145.1">
    <property type="nucleotide sequence ID" value="NZ_JBIASD010000037.1"/>
</dbReference>
<evidence type="ECO:0000313" key="2">
    <source>
        <dbReference type="EMBL" id="MFF3670944.1"/>
    </source>
</evidence>
<reference evidence="2 3" key="1">
    <citation type="submission" date="2024-10" db="EMBL/GenBank/DDBJ databases">
        <title>The Natural Products Discovery Center: Release of the First 8490 Sequenced Strains for Exploring Actinobacteria Biosynthetic Diversity.</title>
        <authorList>
            <person name="Kalkreuter E."/>
            <person name="Kautsar S.A."/>
            <person name="Yang D."/>
            <person name="Bader C.D."/>
            <person name="Teijaro C.N."/>
            <person name="Fluegel L."/>
            <person name="Davis C.M."/>
            <person name="Simpson J.R."/>
            <person name="Lauterbach L."/>
            <person name="Steele A.D."/>
            <person name="Gui C."/>
            <person name="Meng S."/>
            <person name="Li G."/>
            <person name="Viehrig K."/>
            <person name="Ye F."/>
            <person name="Su P."/>
            <person name="Kiefer A.F."/>
            <person name="Nichols A."/>
            <person name="Cepeda A.J."/>
            <person name="Yan W."/>
            <person name="Fan B."/>
            <person name="Jiang Y."/>
            <person name="Adhikari A."/>
            <person name="Zheng C.-J."/>
            <person name="Schuster L."/>
            <person name="Cowan T.M."/>
            <person name="Smanski M.J."/>
            <person name="Chevrette M.G."/>
            <person name="De Carvalho L.P.S."/>
            <person name="Shen B."/>
        </authorList>
    </citation>
    <scope>NUCLEOTIDE SEQUENCE [LARGE SCALE GENOMIC DNA]</scope>
    <source>
        <strain evidence="2 3">NPDC002173</strain>
    </source>
</reference>
<sequence length="288" mass="31368">MIDITADLVHALISEQFPEWDGLPIAPVARQGWDNRTFRLGDRLSVRLPSAEGYVAGIGKEDRCLPILAEHLPLPVPTPVATGRPAAGYPFPWSVRRWIPGDVLESVANVDRIGVARDLGGFLTALRGIPTKQGPACGRHSCFRGCHPSVYSDDVEYALDKLGHLVDVAACRAVWASALTSAWPFPPTWFHGDLAVGNLITADGKLSAVIDFGTCGVGDPACDLVMAWTYFVGDERKVFREAVGLPDDTWRRARGWALWKALITMPNSDPEGIQSRILTHVLADPVIE</sequence>
<dbReference type="InterPro" id="IPR002575">
    <property type="entry name" value="Aminoglycoside_PTrfase"/>
</dbReference>
<dbReference type="Pfam" id="PF01636">
    <property type="entry name" value="APH"/>
    <property type="match status" value="1"/>
</dbReference>
<dbReference type="InterPro" id="IPR051678">
    <property type="entry name" value="AGP_Transferase"/>
</dbReference>
<dbReference type="GO" id="GO:0016740">
    <property type="term" value="F:transferase activity"/>
    <property type="evidence" value="ECO:0007669"/>
    <property type="project" value="UniProtKB-KW"/>
</dbReference>
<dbReference type="EC" id="2.7.-.-" evidence="2"/>
<dbReference type="Gene3D" id="3.30.200.20">
    <property type="entry name" value="Phosphorylase Kinase, domain 1"/>
    <property type="match status" value="1"/>
</dbReference>
<name>A0ABW6T0Z6_9ACTN</name>
<comment type="caution">
    <text evidence="2">The sequence shown here is derived from an EMBL/GenBank/DDBJ whole genome shotgun (WGS) entry which is preliminary data.</text>
</comment>
<evidence type="ECO:0000313" key="3">
    <source>
        <dbReference type="Proteomes" id="UP001602013"/>
    </source>
</evidence>
<dbReference type="SUPFAM" id="SSF56112">
    <property type="entry name" value="Protein kinase-like (PK-like)"/>
    <property type="match status" value="1"/>
</dbReference>
<protein>
    <submittedName>
        <fullName evidence="2">Aminoglycoside phosphotransferase family protein</fullName>
        <ecNumber evidence="2">2.7.-.-</ecNumber>
    </submittedName>
</protein>
<dbReference type="Proteomes" id="UP001602013">
    <property type="component" value="Unassembled WGS sequence"/>
</dbReference>
<feature type="domain" description="Aminoglycoside phosphotransferase" evidence="1">
    <location>
        <begin position="30"/>
        <end position="256"/>
    </location>
</feature>
<dbReference type="PANTHER" id="PTHR21310">
    <property type="entry name" value="AMINOGLYCOSIDE PHOSPHOTRANSFERASE-RELATED-RELATED"/>
    <property type="match status" value="1"/>
</dbReference>
<dbReference type="Gene3D" id="3.90.1200.10">
    <property type="match status" value="1"/>
</dbReference>
<dbReference type="PANTHER" id="PTHR21310:SF42">
    <property type="entry name" value="BIFUNCTIONAL AAC_APH"/>
    <property type="match status" value="1"/>
</dbReference>
<keyword evidence="3" id="KW-1185">Reference proteome</keyword>
<evidence type="ECO:0000259" key="1">
    <source>
        <dbReference type="Pfam" id="PF01636"/>
    </source>
</evidence>
<gene>
    <name evidence="2" type="ORF">ACFYXI_35690</name>
</gene>
<dbReference type="CDD" id="cd05155">
    <property type="entry name" value="APH_ChoK_like_1"/>
    <property type="match status" value="1"/>
</dbReference>